<evidence type="ECO:0008006" key="4">
    <source>
        <dbReference type="Google" id="ProtNLM"/>
    </source>
</evidence>
<dbReference type="STRING" id="265726.KY46_16035"/>
<name>A0A0F5VAN4_9GAMM</name>
<dbReference type="PATRIC" id="fig|265726.11.peg.1461"/>
<reference evidence="2 3" key="1">
    <citation type="submission" date="2014-12" db="EMBL/GenBank/DDBJ databases">
        <title>Mercury Reductase activity and rhizosphere competence traits in the genome of root associated Photobacterium halotolerans MELD1.</title>
        <authorList>
            <person name="Mathew D.C."/>
            <person name="Huang C.-C."/>
        </authorList>
    </citation>
    <scope>NUCLEOTIDE SEQUENCE [LARGE SCALE GENOMIC DNA]</scope>
    <source>
        <strain evidence="2 3">MELD1</strain>
    </source>
</reference>
<gene>
    <name evidence="2" type="ORF">KY46_16035</name>
</gene>
<comment type="caution">
    <text evidence="2">The sequence shown here is derived from an EMBL/GenBank/DDBJ whole genome shotgun (WGS) entry which is preliminary data.</text>
</comment>
<evidence type="ECO:0000313" key="3">
    <source>
        <dbReference type="Proteomes" id="UP000033633"/>
    </source>
</evidence>
<keyword evidence="3" id="KW-1185">Reference proteome</keyword>
<evidence type="ECO:0000313" key="2">
    <source>
        <dbReference type="EMBL" id="KKC98841.1"/>
    </source>
</evidence>
<protein>
    <recommendedName>
        <fullName evidence="4">DNA breaking-rejoining protein</fullName>
    </recommendedName>
</protein>
<dbReference type="Proteomes" id="UP000033633">
    <property type="component" value="Unassembled WGS sequence"/>
</dbReference>
<keyword evidence="1" id="KW-0732">Signal</keyword>
<feature type="signal peptide" evidence="1">
    <location>
        <begin position="1"/>
        <end position="28"/>
    </location>
</feature>
<proteinExistence type="predicted"/>
<organism evidence="2 3">
    <name type="scientific">Photobacterium halotolerans</name>
    <dbReference type="NCBI Taxonomy" id="265726"/>
    <lineage>
        <taxon>Bacteria</taxon>
        <taxon>Pseudomonadati</taxon>
        <taxon>Pseudomonadota</taxon>
        <taxon>Gammaproteobacteria</taxon>
        <taxon>Vibrionales</taxon>
        <taxon>Vibrionaceae</taxon>
        <taxon>Photobacterium</taxon>
    </lineage>
</organism>
<dbReference type="RefSeq" id="WP_200896221.1">
    <property type="nucleotide sequence ID" value="NZ_JWYV01000015.1"/>
</dbReference>
<sequence>MKTFLTNFNPFILVLGGLFLMFSVAATADDIRTERVQFQKGKNGAVIEGSIKGYEVVDYVLNAKEGQQMNVSMATKNTATYFNILAPGENEAAMFNGSVSENQYEGKLPASGDYKVRVYMMRSAARRNEVADYRLEMMINSGN</sequence>
<dbReference type="EMBL" id="JWYV01000015">
    <property type="protein sequence ID" value="KKC98841.1"/>
    <property type="molecule type" value="Genomic_DNA"/>
</dbReference>
<evidence type="ECO:0000256" key="1">
    <source>
        <dbReference type="SAM" id="SignalP"/>
    </source>
</evidence>
<dbReference type="AlphaFoldDB" id="A0A0F5VAN4"/>
<dbReference type="Gene3D" id="2.60.120.380">
    <property type="match status" value="1"/>
</dbReference>
<feature type="chain" id="PRO_5002495828" description="DNA breaking-rejoining protein" evidence="1">
    <location>
        <begin position="29"/>
        <end position="143"/>
    </location>
</feature>
<accession>A0A0F5VAN4</accession>